<comment type="similarity">
    <text evidence="7">Belongs to the aldehyde dehydrogenase family.</text>
</comment>
<dbReference type="InterPro" id="IPR025703">
    <property type="entry name" value="Bifunct_PutA"/>
</dbReference>
<evidence type="ECO:0000256" key="7">
    <source>
        <dbReference type="RuleBase" id="RU003345"/>
    </source>
</evidence>
<dbReference type="Proteomes" id="UP001500840">
    <property type="component" value="Unassembled WGS sequence"/>
</dbReference>
<keyword evidence="3 7" id="KW-0560">Oxidoreductase</keyword>
<evidence type="ECO:0000256" key="4">
    <source>
        <dbReference type="ARBA" id="ARBA00023027"/>
    </source>
</evidence>
<accession>A0ABP8MH30</accession>
<evidence type="ECO:0000256" key="6">
    <source>
        <dbReference type="PROSITE-ProRule" id="PRU10007"/>
    </source>
</evidence>
<dbReference type="EMBL" id="BAABGA010000018">
    <property type="protein sequence ID" value="GAA4449461.1"/>
    <property type="molecule type" value="Genomic_DNA"/>
</dbReference>
<comment type="pathway">
    <text evidence="1">Amino-acid degradation; L-proline degradation into L-glutamate; L-glutamate from L-proline: step 2/2.</text>
</comment>
<dbReference type="Pfam" id="PF00171">
    <property type="entry name" value="Aldedh"/>
    <property type="match status" value="1"/>
</dbReference>
<dbReference type="PANTHER" id="PTHR42862:SF1">
    <property type="entry name" value="DELTA-1-PYRROLINE-5-CARBOXYLATE DEHYDROGENASE 2, ISOFORM A-RELATED"/>
    <property type="match status" value="1"/>
</dbReference>
<dbReference type="InterPro" id="IPR016162">
    <property type="entry name" value="Ald_DH_N"/>
</dbReference>
<evidence type="ECO:0000313" key="10">
    <source>
        <dbReference type="EMBL" id="GAA4449461.1"/>
    </source>
</evidence>
<dbReference type="Pfam" id="PF01619">
    <property type="entry name" value="Pro_dh"/>
    <property type="match status" value="1"/>
</dbReference>
<feature type="domain" description="Aldehyde dehydrogenase" evidence="8">
    <location>
        <begin position="524"/>
        <end position="962"/>
    </location>
</feature>
<evidence type="ECO:0000256" key="2">
    <source>
        <dbReference type="ARBA" id="ARBA00012884"/>
    </source>
</evidence>
<dbReference type="CDD" id="cd07125">
    <property type="entry name" value="ALDH_PutA-P5CDH"/>
    <property type="match status" value="1"/>
</dbReference>
<dbReference type="Gene3D" id="3.40.605.10">
    <property type="entry name" value="Aldehyde Dehydrogenase, Chain A, domain 1"/>
    <property type="match status" value="1"/>
</dbReference>
<dbReference type="EC" id="1.2.1.88" evidence="2"/>
<reference evidence="11" key="1">
    <citation type="journal article" date="2019" name="Int. J. Syst. Evol. Microbiol.">
        <title>The Global Catalogue of Microorganisms (GCM) 10K type strain sequencing project: providing services to taxonomists for standard genome sequencing and annotation.</title>
        <authorList>
            <consortium name="The Broad Institute Genomics Platform"/>
            <consortium name="The Broad Institute Genome Sequencing Center for Infectious Disease"/>
            <person name="Wu L."/>
            <person name="Ma J."/>
        </authorList>
    </citation>
    <scope>NUCLEOTIDE SEQUENCE [LARGE SCALE GENOMIC DNA]</scope>
    <source>
        <strain evidence="11">JCM 17759</strain>
    </source>
</reference>
<proteinExistence type="inferred from homology"/>
<dbReference type="InterPro" id="IPR029510">
    <property type="entry name" value="Ald_DH_CS_GLU"/>
</dbReference>
<evidence type="ECO:0000259" key="9">
    <source>
        <dbReference type="Pfam" id="PF01619"/>
    </source>
</evidence>
<comment type="caution">
    <text evidence="10">The sequence shown here is derived from an EMBL/GenBank/DDBJ whole genome shotgun (WGS) entry which is preliminary data.</text>
</comment>
<evidence type="ECO:0000313" key="11">
    <source>
        <dbReference type="Proteomes" id="UP001500840"/>
    </source>
</evidence>
<dbReference type="InterPro" id="IPR016161">
    <property type="entry name" value="Ald_DH/histidinol_DH"/>
</dbReference>
<dbReference type="SUPFAM" id="SSF53720">
    <property type="entry name" value="ALDH-like"/>
    <property type="match status" value="1"/>
</dbReference>
<dbReference type="InterPro" id="IPR016160">
    <property type="entry name" value="Ald_DH_CS_CYS"/>
</dbReference>
<evidence type="ECO:0000256" key="5">
    <source>
        <dbReference type="ARBA" id="ARBA00048142"/>
    </source>
</evidence>
<evidence type="ECO:0000256" key="1">
    <source>
        <dbReference type="ARBA" id="ARBA00004786"/>
    </source>
</evidence>
<evidence type="ECO:0000259" key="8">
    <source>
        <dbReference type="Pfam" id="PF00171"/>
    </source>
</evidence>
<protein>
    <recommendedName>
        <fullName evidence="2">L-glutamate gamma-semialdehyde dehydrogenase</fullName>
        <ecNumber evidence="2">1.2.1.88</ecNumber>
    </recommendedName>
</protein>
<dbReference type="InterPro" id="IPR029041">
    <property type="entry name" value="FAD-linked_oxidoreductase-like"/>
</dbReference>
<dbReference type="PIRSF" id="PIRSF000197">
    <property type="entry name" value="Bifunct_PutA"/>
    <property type="match status" value="1"/>
</dbReference>
<evidence type="ECO:0000256" key="3">
    <source>
        <dbReference type="ARBA" id="ARBA00023002"/>
    </source>
</evidence>
<gene>
    <name evidence="10" type="ORF">GCM10023156_14020</name>
</gene>
<dbReference type="PANTHER" id="PTHR42862">
    <property type="entry name" value="DELTA-1-PYRROLINE-5-CARBOXYLATE DEHYDROGENASE 1, ISOFORM A-RELATED"/>
    <property type="match status" value="1"/>
</dbReference>
<dbReference type="InterPro" id="IPR050485">
    <property type="entry name" value="Proline_metab_enzyme"/>
</dbReference>
<dbReference type="SUPFAM" id="SSF51730">
    <property type="entry name" value="FAD-linked oxidoreductase"/>
    <property type="match status" value="1"/>
</dbReference>
<dbReference type="InterPro" id="IPR016163">
    <property type="entry name" value="Ald_DH_C"/>
</dbReference>
<dbReference type="InterPro" id="IPR002872">
    <property type="entry name" value="Proline_DH_dom"/>
</dbReference>
<dbReference type="PROSITE" id="PS00070">
    <property type="entry name" value="ALDEHYDE_DEHYDR_CYS"/>
    <property type="match status" value="1"/>
</dbReference>
<organism evidence="10 11">
    <name type="scientific">Novipirellula rosea</name>
    <dbReference type="NCBI Taxonomy" id="1031540"/>
    <lineage>
        <taxon>Bacteria</taxon>
        <taxon>Pseudomonadati</taxon>
        <taxon>Planctomycetota</taxon>
        <taxon>Planctomycetia</taxon>
        <taxon>Pirellulales</taxon>
        <taxon>Pirellulaceae</taxon>
        <taxon>Novipirellula</taxon>
    </lineage>
</organism>
<keyword evidence="4" id="KW-0520">NAD</keyword>
<comment type="catalytic activity">
    <reaction evidence="5">
        <text>L-glutamate 5-semialdehyde + NAD(+) + H2O = L-glutamate + NADH + 2 H(+)</text>
        <dbReference type="Rhea" id="RHEA:30235"/>
        <dbReference type="ChEBI" id="CHEBI:15377"/>
        <dbReference type="ChEBI" id="CHEBI:15378"/>
        <dbReference type="ChEBI" id="CHEBI:29985"/>
        <dbReference type="ChEBI" id="CHEBI:57540"/>
        <dbReference type="ChEBI" id="CHEBI:57945"/>
        <dbReference type="ChEBI" id="CHEBI:58066"/>
        <dbReference type="EC" id="1.2.1.88"/>
    </reaction>
</comment>
<dbReference type="PROSITE" id="PS00687">
    <property type="entry name" value="ALDEHYDE_DEHYDR_GLU"/>
    <property type="match status" value="1"/>
</dbReference>
<dbReference type="InterPro" id="IPR015590">
    <property type="entry name" value="Aldehyde_DH_dom"/>
</dbReference>
<sequence>MVQVSRQDLTTDAERAVSLAAELLEEARKLQTPQERRQQAELDRMIGHVEDKATLVEMTDQAFRTHSPARVADQLTHLLDVQGIPRFFSPVEQAMLKGFQSFGEYLPGVAVPLVKEKMRRETANVILPAEPKLLGEHLRNRQTHGMHMNVNLLGEAILGEQEARRRVDQCYDALRMNDLKCLSVKISTLYSQISPIARRHSIDKVADRLEALYRIALNKADPVTKQSKFVYLDMEEYRDLYLTADILCNALDRESMLNVSAGIALQAYVPDSFDVMMRLVDWSRQRVAQGGQPLTIRLVKGANLEMERVDASIQGWPQAPYRSKVETDANYKSMLRVLIDGAAEGVIRVGVASHNLFDVALALLWSADQNATQNVQFEMLEGMANHQRRAISERDNKMVLYAPACFQDSFINAIAYLIRRLDENTGPENFLRHTYRLTPDSEEFAMLAQGFKDSLAMIDTVSHTPRRTQDRRVKPEQPVVAEDWTRFVNEPDTDWSLPHNAQWIESVLRNWKDRCDTLDTGSGEVRESTDPSRPEVVVCRYSVPTLADVETAVETATAAQSEWGQTSLQHRHDLLRRVAQNLRERRGDLIAAMVADGGKTVLEADPEVSEAIDFCEFYPLTVDHWHRQSAIKLEPRGNVAVVTPWNFPLAIPCGGIAAALAAGNCVLLKPASETVLVAWHLCQAFWDAGVPKDVLQFLPCAGRVAEAGLVKNPQIETVILTGGTSTAKRMLSVRSDLHLLAETGGKNATIVTSMADRDLAVKHVVQSAFGHSGQKCSATSLLLLENDVFDDKTFREMLADAVSSIRVGSSWDLSTKMGPLIKPPQAELNQGLKSLEDDESWLVIPEHIVDNPNLYRPGVKWNIRPGSFTHLTELFGPVLGVMRFSRLEEAIEIVRSTGYGLTSGLESLDDREITLWRDSVHAGNLYINRPTTGAIVLRQPFGGVGLSAYGPGVKAGGPHYVLPLMRVTDGKPAVAPTSHGGEKHVETFEYEELDRLNSLLERAVNDAVVDDVAAARIQTAAVTQRVALENEFSSEHDTFRLIGQDNIRRYRPTQAMNLRFDANDSISDIWISLSAAITVKTQVTLSIDPEVSDAIKDLLERIADIFPGLVHPIDESESELVERISAGDVGRLRLVGSTKASEVDAACAESFVTVIREPVLMEGAVECLRYLDEQSISHDYHRYGNPGRRAGEKRAEVL</sequence>
<dbReference type="Gene3D" id="3.20.20.220">
    <property type="match status" value="1"/>
</dbReference>
<feature type="domain" description="Proline dehydrogenase" evidence="9">
    <location>
        <begin position="137"/>
        <end position="433"/>
    </location>
</feature>
<dbReference type="RefSeq" id="WP_345320655.1">
    <property type="nucleotide sequence ID" value="NZ_BAABGA010000018.1"/>
</dbReference>
<feature type="active site" evidence="6">
    <location>
        <position position="742"/>
    </location>
</feature>
<name>A0ABP8MH30_9BACT</name>
<keyword evidence="11" id="KW-1185">Reference proteome</keyword>
<dbReference type="Gene3D" id="3.40.309.10">
    <property type="entry name" value="Aldehyde Dehydrogenase, Chain A, domain 2"/>
    <property type="match status" value="1"/>
</dbReference>